<dbReference type="EMBL" id="NSKB01000001">
    <property type="protein sequence ID" value="PAU79237.1"/>
    <property type="molecule type" value="Genomic_DNA"/>
</dbReference>
<proteinExistence type="predicted"/>
<evidence type="ECO:0000313" key="2">
    <source>
        <dbReference type="Proteomes" id="UP000217771"/>
    </source>
</evidence>
<evidence type="ECO:0008006" key="3">
    <source>
        <dbReference type="Google" id="ProtNLM"/>
    </source>
</evidence>
<evidence type="ECO:0000313" key="1">
    <source>
        <dbReference type="EMBL" id="PAU79237.1"/>
    </source>
</evidence>
<organism evidence="1 2">
    <name type="scientific">Halomonas salipaludis</name>
    <dbReference type="NCBI Taxonomy" id="2032625"/>
    <lineage>
        <taxon>Bacteria</taxon>
        <taxon>Pseudomonadati</taxon>
        <taxon>Pseudomonadota</taxon>
        <taxon>Gammaproteobacteria</taxon>
        <taxon>Oceanospirillales</taxon>
        <taxon>Halomonadaceae</taxon>
        <taxon>Halomonas</taxon>
    </lineage>
</organism>
<accession>A0A2A2F3J6</accession>
<comment type="caution">
    <text evidence="1">The sequence shown here is derived from an EMBL/GenBank/DDBJ whole genome shotgun (WGS) entry which is preliminary data.</text>
</comment>
<dbReference type="OrthoDB" id="6691749at2"/>
<protein>
    <recommendedName>
        <fullName evidence="3">Gp5/Type VI secretion system Vgr protein OB-fold domain-containing protein</fullName>
    </recommendedName>
</protein>
<keyword evidence="2" id="KW-1185">Reference proteome</keyword>
<sequence length="154" mass="16644">MSGSGLLAGKWPAVVDSYEADTRTCVVSIPGITDGAETGLVAEIEYPVGDKSRHETMTEIEILPGDLVWVEFIQGDPRFPLITGWRNPTTGNSAGWRRWHHANMQLLTDSEMRLHSGGLVHVSAGDSITLQVGGSTITLTPDDITQLSSMINLN</sequence>
<name>A0A2A2F3J6_9GAMM</name>
<reference evidence="1 2" key="1">
    <citation type="submission" date="2017-08" db="EMBL/GenBank/DDBJ databases">
        <title>Halomonas alkalisoli sp. nov., isolated from saline alkaline soil.</title>
        <authorList>
            <person name="Wang D."/>
            <person name="Zhang G."/>
        </authorList>
    </citation>
    <scope>NUCLEOTIDE SEQUENCE [LARGE SCALE GENOMIC DNA]</scope>
    <source>
        <strain evidence="1 2">WRN001</strain>
    </source>
</reference>
<dbReference type="RefSeq" id="WP_095619250.1">
    <property type="nucleotide sequence ID" value="NZ_NSKB01000001.1"/>
</dbReference>
<gene>
    <name evidence="1" type="ORF">CK498_02380</name>
</gene>
<dbReference type="AlphaFoldDB" id="A0A2A2F3J6"/>
<dbReference type="Proteomes" id="UP000217771">
    <property type="component" value="Unassembled WGS sequence"/>
</dbReference>